<dbReference type="CDD" id="cd01949">
    <property type="entry name" value="GGDEF"/>
    <property type="match status" value="1"/>
</dbReference>
<dbReference type="InterPro" id="IPR035965">
    <property type="entry name" value="PAS-like_dom_sf"/>
</dbReference>
<dbReference type="EC" id="2.7.7.65" evidence="1"/>
<dbReference type="SUPFAM" id="SSF55785">
    <property type="entry name" value="PYP-like sensor domain (PAS domain)"/>
    <property type="match status" value="1"/>
</dbReference>
<dbReference type="NCBIfam" id="TIGR00254">
    <property type="entry name" value="GGDEF"/>
    <property type="match status" value="1"/>
</dbReference>
<evidence type="ECO:0000259" key="3">
    <source>
        <dbReference type="PROSITE" id="PS50887"/>
    </source>
</evidence>
<protein>
    <recommendedName>
        <fullName evidence="1">diguanylate cyclase</fullName>
        <ecNumber evidence="1">2.7.7.65</ecNumber>
    </recommendedName>
</protein>
<dbReference type="Proteomes" id="UP001203284">
    <property type="component" value="Unassembled WGS sequence"/>
</dbReference>
<dbReference type="RefSeq" id="WP_247029615.1">
    <property type="nucleotide sequence ID" value="NZ_JALKCH010000007.1"/>
</dbReference>
<dbReference type="InterPro" id="IPR029787">
    <property type="entry name" value="Nucleotide_cyclase"/>
</dbReference>
<dbReference type="SUPFAM" id="SSF55073">
    <property type="entry name" value="Nucleotide cyclase"/>
    <property type="match status" value="1"/>
</dbReference>
<comment type="caution">
    <text evidence="4">The sequence shown here is derived from an EMBL/GenBank/DDBJ whole genome shotgun (WGS) entry which is preliminary data.</text>
</comment>
<accession>A0ABT0DCP5</accession>
<dbReference type="EMBL" id="JALKCH010000007">
    <property type="protein sequence ID" value="MCK0197722.1"/>
    <property type="molecule type" value="Genomic_DNA"/>
</dbReference>
<sequence>MHNWVHAIDAAILIVRAADFQTLALNRRAHILLAVPPGIALPRPVAEIVPLASSADFGAQLTAALDEVRHGFFIELCGDVSNRLVHCSIGFLDGAYALTLEEKLPLSLRDDLIKIVDQIPVGIEIYDAEMQGLFFNKASDELFLYEERHILNFDDWWECGFPDEAERTAARAEWKAQLQLARAEPGRLQFSEWSVRCRDGTQRIVQFRYRWIGQYCVLALWDVTSQRETERELRHLAVSDPLTGLWNRRRFEQEAVSEVARRGRSGLSLVLIDIDNFKVINDTHGHPVGDEVLREVSRRLETSLRSNDLLARIGGEEFAVLLPGVEPDDAADICGRLLGAIADVPINVNGQSLAVTVSIGCASLDGIDDSGELIARADRALYRAKAAGRNRICQHEARQATDDCDTGALPARPLAVTKAIERPIGLPASQAAVEAGPARAIPAIAEEALDPRNRTAD</sequence>
<dbReference type="PANTHER" id="PTHR45138:SF9">
    <property type="entry name" value="DIGUANYLATE CYCLASE DGCM-RELATED"/>
    <property type="match status" value="1"/>
</dbReference>
<dbReference type="SMART" id="SM00267">
    <property type="entry name" value="GGDEF"/>
    <property type="match status" value="1"/>
</dbReference>
<comment type="catalytic activity">
    <reaction evidence="2">
        <text>2 GTP = 3',3'-c-di-GMP + 2 diphosphate</text>
        <dbReference type="Rhea" id="RHEA:24898"/>
        <dbReference type="ChEBI" id="CHEBI:33019"/>
        <dbReference type="ChEBI" id="CHEBI:37565"/>
        <dbReference type="ChEBI" id="CHEBI:58805"/>
        <dbReference type="EC" id="2.7.7.65"/>
    </reaction>
</comment>
<feature type="domain" description="GGDEF" evidence="3">
    <location>
        <begin position="265"/>
        <end position="397"/>
    </location>
</feature>
<name>A0ABT0DCP5_9HYPH</name>
<evidence type="ECO:0000256" key="2">
    <source>
        <dbReference type="ARBA" id="ARBA00034247"/>
    </source>
</evidence>
<dbReference type="PROSITE" id="PS50887">
    <property type="entry name" value="GGDEF"/>
    <property type="match status" value="1"/>
</dbReference>
<organism evidence="4 5">
    <name type="scientific">Ancylobacter crimeensis</name>
    <dbReference type="NCBI Taxonomy" id="2579147"/>
    <lineage>
        <taxon>Bacteria</taxon>
        <taxon>Pseudomonadati</taxon>
        <taxon>Pseudomonadota</taxon>
        <taxon>Alphaproteobacteria</taxon>
        <taxon>Hyphomicrobiales</taxon>
        <taxon>Xanthobacteraceae</taxon>
        <taxon>Ancylobacter</taxon>
    </lineage>
</organism>
<gene>
    <name evidence="4" type="ORF">MWN34_12445</name>
</gene>
<evidence type="ECO:0000256" key="1">
    <source>
        <dbReference type="ARBA" id="ARBA00012528"/>
    </source>
</evidence>
<dbReference type="PANTHER" id="PTHR45138">
    <property type="entry name" value="REGULATORY COMPONENTS OF SENSORY TRANSDUCTION SYSTEM"/>
    <property type="match status" value="1"/>
</dbReference>
<reference evidence="4 5" key="1">
    <citation type="submission" date="2022-04" db="EMBL/GenBank/DDBJ databases">
        <authorList>
            <person name="Grouzdev D.S."/>
            <person name="Pantiukh K.S."/>
            <person name="Krutkina M.S."/>
        </authorList>
    </citation>
    <scope>NUCLEOTIDE SEQUENCE [LARGE SCALE GENOMIC DNA]</scope>
    <source>
        <strain evidence="4 5">6x-1</strain>
    </source>
</reference>
<dbReference type="Pfam" id="PF00990">
    <property type="entry name" value="GGDEF"/>
    <property type="match status" value="1"/>
</dbReference>
<dbReference type="InterPro" id="IPR050469">
    <property type="entry name" value="Diguanylate_Cyclase"/>
</dbReference>
<dbReference type="InterPro" id="IPR000160">
    <property type="entry name" value="GGDEF_dom"/>
</dbReference>
<proteinExistence type="predicted"/>
<evidence type="ECO:0000313" key="5">
    <source>
        <dbReference type="Proteomes" id="UP001203284"/>
    </source>
</evidence>
<dbReference type="Gene3D" id="3.30.450.20">
    <property type="entry name" value="PAS domain"/>
    <property type="match status" value="1"/>
</dbReference>
<dbReference type="InterPro" id="IPR043128">
    <property type="entry name" value="Rev_trsase/Diguanyl_cyclase"/>
</dbReference>
<dbReference type="Gene3D" id="3.30.70.270">
    <property type="match status" value="1"/>
</dbReference>
<evidence type="ECO:0000313" key="4">
    <source>
        <dbReference type="EMBL" id="MCK0197722.1"/>
    </source>
</evidence>
<keyword evidence="5" id="KW-1185">Reference proteome</keyword>